<feature type="transmembrane region" description="Helical" evidence="1">
    <location>
        <begin position="460"/>
        <end position="476"/>
    </location>
</feature>
<proteinExistence type="predicted"/>
<dbReference type="RefSeq" id="WP_193500699.1">
    <property type="nucleotide sequence ID" value="NZ_JADCKC010000002.1"/>
</dbReference>
<dbReference type="InterPro" id="IPR051533">
    <property type="entry name" value="WaaL-like"/>
</dbReference>
<feature type="transmembrane region" description="Helical" evidence="1">
    <location>
        <begin position="76"/>
        <end position="100"/>
    </location>
</feature>
<feature type="transmembrane region" description="Helical" evidence="1">
    <location>
        <begin position="325"/>
        <end position="348"/>
    </location>
</feature>
<keyword evidence="2" id="KW-0436">Ligase</keyword>
<evidence type="ECO:0000256" key="1">
    <source>
        <dbReference type="SAM" id="Phobius"/>
    </source>
</evidence>
<feature type="transmembrane region" description="Helical" evidence="1">
    <location>
        <begin position="295"/>
        <end position="313"/>
    </location>
</feature>
<keyword evidence="3" id="KW-1185">Reference proteome</keyword>
<feature type="transmembrane region" description="Helical" evidence="1">
    <location>
        <begin position="187"/>
        <end position="204"/>
    </location>
</feature>
<keyword evidence="1" id="KW-0812">Transmembrane</keyword>
<protein>
    <submittedName>
        <fullName evidence="2">O-antigen ligase family protein</fullName>
    </submittedName>
</protein>
<keyword evidence="1" id="KW-0472">Membrane</keyword>
<keyword evidence="1" id="KW-1133">Transmembrane helix</keyword>
<feature type="transmembrane region" description="Helical" evidence="1">
    <location>
        <begin position="137"/>
        <end position="159"/>
    </location>
</feature>
<name>A0ABR9R2M9_9FIRM</name>
<evidence type="ECO:0000313" key="3">
    <source>
        <dbReference type="Proteomes" id="UP000768567"/>
    </source>
</evidence>
<feature type="transmembrane region" description="Helical" evidence="1">
    <location>
        <begin position="538"/>
        <end position="560"/>
    </location>
</feature>
<accession>A0ABR9R2M9</accession>
<dbReference type="GO" id="GO:0016874">
    <property type="term" value="F:ligase activity"/>
    <property type="evidence" value="ECO:0007669"/>
    <property type="project" value="UniProtKB-KW"/>
</dbReference>
<evidence type="ECO:0000313" key="2">
    <source>
        <dbReference type="EMBL" id="MBE5037399.1"/>
    </source>
</evidence>
<dbReference type="Proteomes" id="UP000768567">
    <property type="component" value="Unassembled WGS sequence"/>
</dbReference>
<comment type="caution">
    <text evidence="2">The sequence shown here is derived from an EMBL/GenBank/DDBJ whole genome shotgun (WGS) entry which is preliminary data.</text>
</comment>
<sequence length="561" mass="60524">MRNDPLQRLTTGAATAFCLATLSVYPLYIDRFSNLGVTKFTGVSTLFLLWCIAIGACVLIGAQTVPGRFAGARRDVSLWSLAAFAGTTLLATCLSLSPLASVWGLGSYYGGLMLVLFTAVGYLAVRAFAPERGFDLLAACTGVTVIIVTVLYVCNIFNIDPIGSYENTAVVERAQFFSTLGQKDFNAGYMSVALPLVFYAFLTAKGRARTIGYAVPAAFGALALAVVDAEGLTLGIGAAMMVLACHRDFDTKKLRRGAIVGVMFFAWAAWMHYMRRSVYTQGGTSLLAKFGEVKLALPLGLACLLIWAGLAWRARKGKPEVSLCLLGRVLTGIVLGAGALVFLLANLLPGFPSLGTLDNFFVFNDDWGTYRGTAWRAAWGTWADASLWRKLVGYGPGMMHRAVADWAGDSITARMKTFYAAHNEYLEQLLSTGLLGLAAWVAFLVSHLRRGFAHWSKNGVAPVVLALCSYLVQAIVSIRVSMIFPEVMLLFALLAAWTAPEVRQPAAQPAAAPASRVRKKRRAAPAEQQPSRWGWGKVVVAAVVSMVMAAGLSHLVFFYLF</sequence>
<reference evidence="2 3" key="1">
    <citation type="submission" date="2020-10" db="EMBL/GenBank/DDBJ databases">
        <title>ChiBAC.</title>
        <authorList>
            <person name="Zenner C."/>
            <person name="Hitch T.C.A."/>
            <person name="Clavel T."/>
        </authorList>
    </citation>
    <scope>NUCLEOTIDE SEQUENCE [LARGE SCALE GENOMIC DNA]</scope>
    <source>
        <strain evidence="2 3">DSM 109015</strain>
    </source>
</reference>
<feature type="transmembrane region" description="Helical" evidence="1">
    <location>
        <begin position="9"/>
        <end position="28"/>
    </location>
</feature>
<feature type="transmembrane region" description="Helical" evidence="1">
    <location>
        <begin position="256"/>
        <end position="275"/>
    </location>
</feature>
<feature type="transmembrane region" description="Helical" evidence="1">
    <location>
        <begin position="106"/>
        <end position="125"/>
    </location>
</feature>
<dbReference type="PANTHER" id="PTHR37422:SF13">
    <property type="entry name" value="LIPOPOLYSACCHARIDE BIOSYNTHESIS PROTEIN PA4999-RELATED"/>
    <property type="match status" value="1"/>
</dbReference>
<feature type="transmembrane region" description="Helical" evidence="1">
    <location>
        <begin position="211"/>
        <end position="227"/>
    </location>
</feature>
<feature type="transmembrane region" description="Helical" evidence="1">
    <location>
        <begin position="429"/>
        <end position="448"/>
    </location>
</feature>
<organism evidence="2 3">
    <name type="scientific">Gemmiger gallinarum</name>
    <dbReference type="NCBI Taxonomy" id="2779354"/>
    <lineage>
        <taxon>Bacteria</taxon>
        <taxon>Bacillati</taxon>
        <taxon>Bacillota</taxon>
        <taxon>Clostridia</taxon>
        <taxon>Eubacteriales</taxon>
        <taxon>Gemmiger</taxon>
    </lineage>
</organism>
<gene>
    <name evidence="2" type="ORF">INF35_06355</name>
</gene>
<dbReference type="EMBL" id="JADCKC010000002">
    <property type="protein sequence ID" value="MBE5037399.1"/>
    <property type="molecule type" value="Genomic_DNA"/>
</dbReference>
<feature type="transmembrane region" description="Helical" evidence="1">
    <location>
        <begin position="40"/>
        <end position="64"/>
    </location>
</feature>
<dbReference type="PANTHER" id="PTHR37422">
    <property type="entry name" value="TEICHURONIC ACID BIOSYNTHESIS PROTEIN TUAE"/>
    <property type="match status" value="1"/>
</dbReference>